<dbReference type="InterPro" id="IPR046531">
    <property type="entry name" value="DUF6596"/>
</dbReference>
<evidence type="ECO:0000259" key="1">
    <source>
        <dbReference type="Pfam" id="PF20239"/>
    </source>
</evidence>
<feature type="domain" description="DUF6596" evidence="1">
    <location>
        <begin position="3"/>
        <end position="60"/>
    </location>
</feature>
<proteinExistence type="predicted"/>
<comment type="caution">
    <text evidence="2">The sequence shown here is derived from an EMBL/GenBank/DDBJ whole genome shotgun (WGS) entry which is preliminary data.</text>
</comment>
<protein>
    <recommendedName>
        <fullName evidence="1">DUF6596 domain-containing protein</fullName>
    </recommendedName>
</protein>
<evidence type="ECO:0000313" key="2">
    <source>
        <dbReference type="EMBL" id="EQD26894.1"/>
    </source>
</evidence>
<sequence length="65" mass="6796">MVASVLEVLYPMFNEGHAASAGPEWMHPAPRLARALAGPMPQQSEVLGLLARAQACDSGAHASRA</sequence>
<organism evidence="2">
    <name type="scientific">mine drainage metagenome</name>
    <dbReference type="NCBI Taxonomy" id="410659"/>
    <lineage>
        <taxon>unclassified sequences</taxon>
        <taxon>metagenomes</taxon>
        <taxon>ecological metagenomes</taxon>
    </lineage>
</organism>
<reference evidence="2" key="1">
    <citation type="submission" date="2013-08" db="EMBL/GenBank/DDBJ databases">
        <authorList>
            <person name="Mendez C."/>
            <person name="Richter M."/>
            <person name="Ferrer M."/>
            <person name="Sanchez J."/>
        </authorList>
    </citation>
    <scope>NUCLEOTIDE SEQUENCE</scope>
</reference>
<dbReference type="AlphaFoldDB" id="T0ZDL4"/>
<accession>T0ZDL4</accession>
<reference evidence="2" key="2">
    <citation type="journal article" date="2014" name="ISME J.">
        <title>Microbial stratification in low pH oxic and suboxic macroscopic growths along an acid mine drainage.</title>
        <authorList>
            <person name="Mendez-Garcia C."/>
            <person name="Mesa V."/>
            <person name="Sprenger R.R."/>
            <person name="Richter M."/>
            <person name="Diez M.S."/>
            <person name="Solano J."/>
            <person name="Bargiela R."/>
            <person name="Golyshina O.V."/>
            <person name="Manteca A."/>
            <person name="Ramos J.L."/>
            <person name="Gallego J.R."/>
            <person name="Llorente I."/>
            <person name="Martins Dos Santos V.A."/>
            <person name="Jensen O.N."/>
            <person name="Pelaez A.I."/>
            <person name="Sanchez J."/>
            <person name="Ferrer M."/>
        </authorList>
    </citation>
    <scope>NUCLEOTIDE SEQUENCE</scope>
</reference>
<dbReference type="Pfam" id="PF20239">
    <property type="entry name" value="DUF6596"/>
    <property type="match status" value="1"/>
</dbReference>
<dbReference type="EMBL" id="AUZY01013033">
    <property type="protein sequence ID" value="EQD26894.1"/>
    <property type="molecule type" value="Genomic_DNA"/>
</dbReference>
<name>T0ZDL4_9ZZZZ</name>
<gene>
    <name evidence="2" type="ORF">B1B_19405</name>
</gene>